<proteinExistence type="predicted"/>
<feature type="compositionally biased region" description="Basic and acidic residues" evidence="1">
    <location>
        <begin position="1"/>
        <end position="19"/>
    </location>
</feature>
<reference evidence="2 3" key="1">
    <citation type="submission" date="2020-04" db="EMBL/GenBank/DDBJ databases">
        <authorList>
            <person name="De Canck E."/>
        </authorList>
    </citation>
    <scope>NUCLEOTIDE SEQUENCE [LARGE SCALE GENOMIC DNA]</scope>
    <source>
        <strain evidence="2 3">LMG 27177</strain>
    </source>
</reference>
<gene>
    <name evidence="2" type="ORF">LMG27177_04150</name>
</gene>
<feature type="compositionally biased region" description="Basic and acidic residues" evidence="1">
    <location>
        <begin position="39"/>
        <end position="58"/>
    </location>
</feature>
<protein>
    <submittedName>
        <fullName evidence="2">Uncharacterized protein</fullName>
    </submittedName>
</protein>
<organism evidence="2 3">
    <name type="scientific">Paraburkholderia fynbosensis</name>
    <dbReference type="NCBI Taxonomy" id="1200993"/>
    <lineage>
        <taxon>Bacteria</taxon>
        <taxon>Pseudomonadati</taxon>
        <taxon>Pseudomonadota</taxon>
        <taxon>Betaproteobacteria</taxon>
        <taxon>Burkholderiales</taxon>
        <taxon>Burkholderiaceae</taxon>
        <taxon>Paraburkholderia</taxon>
    </lineage>
</organism>
<evidence type="ECO:0000313" key="3">
    <source>
        <dbReference type="Proteomes" id="UP000494252"/>
    </source>
</evidence>
<dbReference type="EMBL" id="CADIKI010000012">
    <property type="protein sequence ID" value="CAB3796956.1"/>
    <property type="molecule type" value="Genomic_DNA"/>
</dbReference>
<accession>A0A6J5GAN7</accession>
<evidence type="ECO:0000256" key="1">
    <source>
        <dbReference type="SAM" id="MobiDB-lite"/>
    </source>
</evidence>
<sequence length="80" mass="8987">MARANQQRESHPHPSDADAHGQSGPAHPYDTLPQSGIVADRRPERDARQRERAGEISRARKKFMTSCRQLTIAGRETLIL</sequence>
<feature type="region of interest" description="Disordered" evidence="1">
    <location>
        <begin position="1"/>
        <end position="60"/>
    </location>
</feature>
<dbReference type="Proteomes" id="UP000494252">
    <property type="component" value="Unassembled WGS sequence"/>
</dbReference>
<evidence type="ECO:0000313" key="2">
    <source>
        <dbReference type="EMBL" id="CAB3796956.1"/>
    </source>
</evidence>
<keyword evidence="3" id="KW-1185">Reference proteome</keyword>
<dbReference type="AlphaFoldDB" id="A0A6J5GAN7"/>
<name>A0A6J5GAN7_9BURK</name>